<evidence type="ECO:0000313" key="3">
    <source>
        <dbReference type="EMBL" id="KAA5845135.1"/>
    </source>
</evidence>
<sequence>MTRTRKILAWTVGSLFLLLAVLVLIIAFFDWNRIKPPLNAKVSEELHRPFAINGNLAVIWQREPDEGGWRAWVPWPHVVAEDLTLGNPDWSKAPQMVSLKRVELRISPLALLAQRVRIPRIDLTEPNAALERLADGRANWTFQFDPKDPNAEPSNWVVDIGAIGFDKGHVTLNDQSLKTRLDLLIDPLGKPIPFSDIVGDKAAKKAEEKGAAPQSYAFAFKAKGQYHGQALAGSGKIGGLLALQDASKPFPLQVQATIGDTRVELAGTLTDPLNLGALDLRMKLAGASLGNLYPLTGVTLPDSPAYATDGHLSAQLRDPAGAKFQYQDFNGKIGDSDIHGNLTYVASQPRPKLTGALVSNQLLFSDLAPLIGADSNAEQKARGGDSKQPADKVLPVEEFRTERWRDMDADVEFTGKRIVHSADLPFTDLYTHLVLDDGRLSLEPLRFGVAGGKLDAQIRLNGQATPLEGRAKLTARNFKLKQLFPTFEPMKTSFGELNGDADIAGRGNSVAALLGSANGELKMLINDGAISRSLMEIAGLNVGNYVIGKMFGDKEVKINCAAADFGIKTGLATSRLFVFDTENAIVYIDGTANMASEQLDLTITPESKGLRLFSLRSPLYVQGKFIKPEAGVKAVPLMLRGAGMVALGVIAGPAAGLLALVAPSGGEPNQCAPLLEQMRSGKAPVAVKPTR</sequence>
<name>A0AB34CI73_9PSED</name>
<comment type="caution">
    <text evidence="3">The sequence shown here is derived from an EMBL/GenBank/DDBJ whole genome shotgun (WGS) entry which is preliminary data.</text>
</comment>
<keyword evidence="1" id="KW-0812">Transmembrane</keyword>
<gene>
    <name evidence="3" type="ORF">F2A38_02470</name>
</gene>
<evidence type="ECO:0000259" key="2">
    <source>
        <dbReference type="Pfam" id="PF05170"/>
    </source>
</evidence>
<dbReference type="GO" id="GO:0005886">
    <property type="term" value="C:plasma membrane"/>
    <property type="evidence" value="ECO:0007669"/>
    <property type="project" value="TreeGrafter"/>
</dbReference>
<dbReference type="EMBL" id="VWPC01000003">
    <property type="protein sequence ID" value="KAA5845135.1"/>
    <property type="molecule type" value="Genomic_DNA"/>
</dbReference>
<dbReference type="Pfam" id="PF05170">
    <property type="entry name" value="AsmA"/>
    <property type="match status" value="1"/>
</dbReference>
<accession>A0AB34CI73</accession>
<organism evidence="3 4">
    <name type="scientific">Pseudomonas chlororaphis</name>
    <dbReference type="NCBI Taxonomy" id="587753"/>
    <lineage>
        <taxon>Bacteria</taxon>
        <taxon>Pseudomonadati</taxon>
        <taxon>Pseudomonadota</taxon>
        <taxon>Gammaproteobacteria</taxon>
        <taxon>Pseudomonadales</taxon>
        <taxon>Pseudomonadaceae</taxon>
        <taxon>Pseudomonas</taxon>
    </lineage>
</organism>
<reference evidence="3 4" key="1">
    <citation type="submission" date="2019-09" db="EMBL/GenBank/DDBJ databases">
        <authorList>
            <person name="Vacheron J."/>
            <person name="Dubost A."/>
            <person name="Prigent-Combaret C."/>
            <person name="Muller D."/>
        </authorList>
    </citation>
    <scope>NUCLEOTIDE SEQUENCE [LARGE SCALE GENOMIC DNA]</scope>
    <source>
        <strain evidence="3 4">JV497</strain>
    </source>
</reference>
<dbReference type="AlphaFoldDB" id="A0AB34CI73"/>
<protein>
    <submittedName>
        <fullName evidence="3">AsmA family protein</fullName>
    </submittedName>
</protein>
<dbReference type="InterPro" id="IPR052894">
    <property type="entry name" value="AsmA-related"/>
</dbReference>
<dbReference type="GO" id="GO:0090313">
    <property type="term" value="P:regulation of protein targeting to membrane"/>
    <property type="evidence" value="ECO:0007669"/>
    <property type="project" value="TreeGrafter"/>
</dbReference>
<dbReference type="PANTHER" id="PTHR30441">
    <property type="entry name" value="DUF748 DOMAIN-CONTAINING PROTEIN"/>
    <property type="match status" value="1"/>
</dbReference>
<dbReference type="RefSeq" id="WP_150048719.1">
    <property type="nucleotide sequence ID" value="NZ_VWPC01000003.1"/>
</dbReference>
<dbReference type="InterPro" id="IPR007844">
    <property type="entry name" value="AsmA"/>
</dbReference>
<keyword evidence="1" id="KW-1133">Transmembrane helix</keyword>
<feature type="domain" description="AsmA" evidence="2">
    <location>
        <begin position="1"/>
        <end position="575"/>
    </location>
</feature>
<keyword evidence="1" id="KW-0472">Membrane</keyword>
<feature type="transmembrane region" description="Helical" evidence="1">
    <location>
        <begin position="7"/>
        <end position="29"/>
    </location>
</feature>
<evidence type="ECO:0000313" key="4">
    <source>
        <dbReference type="Proteomes" id="UP000323924"/>
    </source>
</evidence>
<dbReference type="Proteomes" id="UP000323924">
    <property type="component" value="Unassembled WGS sequence"/>
</dbReference>
<evidence type="ECO:0000256" key="1">
    <source>
        <dbReference type="SAM" id="Phobius"/>
    </source>
</evidence>
<proteinExistence type="predicted"/>
<dbReference type="PANTHER" id="PTHR30441:SF9">
    <property type="entry name" value="ASMA FAMILY PROTEIN YHJG"/>
    <property type="match status" value="1"/>
</dbReference>